<comment type="caution">
    <text evidence="2">The sequence shown here is derived from an EMBL/GenBank/DDBJ whole genome shotgun (WGS) entry which is preliminary data.</text>
</comment>
<feature type="domain" description="FAD dependent oxidoreductase" evidence="1">
    <location>
        <begin position="3"/>
        <end position="121"/>
    </location>
</feature>
<reference evidence="2 3" key="1">
    <citation type="journal article" date="2016" name="Int. J. Syst. Evol. Microbiol.">
        <title>Nocardioides albidus sp. nov., an actinobacterium isolated from garden soil.</title>
        <authorList>
            <person name="Singh H."/>
            <person name="Du J."/>
            <person name="Trinh H."/>
            <person name="Won K."/>
            <person name="Yang J.E."/>
            <person name="Yin C."/>
            <person name="Kook M."/>
            <person name="Yi T.H."/>
        </authorList>
    </citation>
    <scope>NUCLEOTIDE SEQUENCE [LARGE SCALE GENOMIC DNA]</scope>
    <source>
        <strain evidence="2 3">CCTCC AB 2015297</strain>
    </source>
</reference>
<evidence type="ECO:0000313" key="2">
    <source>
        <dbReference type="EMBL" id="TNM38393.1"/>
    </source>
</evidence>
<name>A0A5C4VR69_9ACTN</name>
<dbReference type="EMBL" id="VDMP01000025">
    <property type="protein sequence ID" value="TNM38393.1"/>
    <property type="molecule type" value="Genomic_DNA"/>
</dbReference>
<dbReference type="Proteomes" id="UP000313231">
    <property type="component" value="Unassembled WGS sequence"/>
</dbReference>
<dbReference type="Gene3D" id="3.30.70.2450">
    <property type="match status" value="1"/>
</dbReference>
<keyword evidence="3" id="KW-1185">Reference proteome</keyword>
<evidence type="ECO:0000313" key="3">
    <source>
        <dbReference type="Proteomes" id="UP000313231"/>
    </source>
</evidence>
<gene>
    <name evidence="2" type="ORF">FHP29_14105</name>
</gene>
<dbReference type="AlphaFoldDB" id="A0A5C4VR69"/>
<dbReference type="InterPro" id="IPR006076">
    <property type="entry name" value="FAD-dep_OxRdtase"/>
</dbReference>
<dbReference type="Gene3D" id="3.50.50.60">
    <property type="entry name" value="FAD/NAD(P)-binding domain"/>
    <property type="match status" value="1"/>
</dbReference>
<dbReference type="InterPro" id="IPR036188">
    <property type="entry name" value="FAD/NAD-bd_sf"/>
</dbReference>
<accession>A0A5C4VR69</accession>
<protein>
    <submittedName>
        <fullName evidence="2">FAD-dependent oxidoreductase</fullName>
    </submittedName>
</protein>
<dbReference type="OrthoDB" id="9790035at2"/>
<evidence type="ECO:0000259" key="1">
    <source>
        <dbReference type="Pfam" id="PF01266"/>
    </source>
</evidence>
<proteinExistence type="predicted"/>
<dbReference type="SUPFAM" id="SSF51905">
    <property type="entry name" value="FAD/NAD(P)-binding domain"/>
    <property type="match status" value="1"/>
</dbReference>
<sequence>MKTLVIGAGPVGTFTAIGLARRGHDVTVVDRDPGPDADGAWRRVGVMQGEAPHAWRGHVVRTILEEMPDVVDRLIAQGARLGEMPGMPGLVTAMFARRPLVERVLREVAQAEPRLRWRTGHADHLLADDARVRGAVVDDDPVGADAVIVATGRGSHLGDELRGPVQGGSCGTSYLFRTFRTRPDAAAYDAPFPSFVTGPDYASLVMPADDRTHHVLLICPSDADEIGVLRTEDGFMRAVRSVPHTAPWADTAAHEPITPVRVGTNLTNTYRLQGPALGLPPAAGLFFLGDSVCTLNPANGRSLALHVPHAKVLLDHIDGDGTDLSLLLDQWAEEHIRPWWADHVRTDGSLLRRFHGEPLSPDEPLPSDVILAAGEGRPDWMPVIGPFSGMFAGPAVLDQLREPVRQMLREGWRPPTPGPARAELAVAAPVG</sequence>
<organism evidence="2 3">
    <name type="scientific">Nocardioides albidus</name>
    <dbReference type="NCBI Taxonomy" id="1517589"/>
    <lineage>
        <taxon>Bacteria</taxon>
        <taxon>Bacillati</taxon>
        <taxon>Actinomycetota</taxon>
        <taxon>Actinomycetes</taxon>
        <taxon>Propionibacteriales</taxon>
        <taxon>Nocardioidaceae</taxon>
        <taxon>Nocardioides</taxon>
    </lineage>
</organism>
<dbReference type="RefSeq" id="WP_139623507.1">
    <property type="nucleotide sequence ID" value="NZ_VDMP01000025.1"/>
</dbReference>
<dbReference type="Pfam" id="PF01266">
    <property type="entry name" value="DAO"/>
    <property type="match status" value="1"/>
</dbReference>